<dbReference type="Proteomes" id="UP000484885">
    <property type="component" value="Unassembled WGS sequence"/>
</dbReference>
<keyword evidence="5" id="KW-0964">Secreted</keyword>
<feature type="domain" description="Flagellar hook-associated protein FlgK helical" evidence="9">
    <location>
        <begin position="91"/>
        <end position="319"/>
    </location>
</feature>
<feature type="domain" description="Flagellar basal-body/hook protein C-terminal" evidence="8">
    <location>
        <begin position="586"/>
        <end position="624"/>
    </location>
</feature>
<evidence type="ECO:0000256" key="1">
    <source>
        <dbReference type="ARBA" id="ARBA00004365"/>
    </source>
</evidence>
<dbReference type="InterPro" id="IPR002371">
    <property type="entry name" value="FlgK"/>
</dbReference>
<dbReference type="GO" id="GO:0009424">
    <property type="term" value="C:bacterial-type flagellum hook"/>
    <property type="evidence" value="ECO:0007669"/>
    <property type="project" value="InterPro"/>
</dbReference>
<keyword evidence="10" id="KW-0966">Cell projection</keyword>
<feature type="domain" description="Flagellar basal body rod protein N-terminal" evidence="7">
    <location>
        <begin position="2"/>
        <end position="31"/>
    </location>
</feature>
<dbReference type="PANTHER" id="PTHR30033">
    <property type="entry name" value="FLAGELLAR HOOK-ASSOCIATED PROTEIN 1"/>
    <property type="match status" value="1"/>
</dbReference>
<dbReference type="GO" id="GO:0005576">
    <property type="term" value="C:extracellular region"/>
    <property type="evidence" value="ECO:0007669"/>
    <property type="project" value="UniProtKB-SubCell"/>
</dbReference>
<evidence type="ECO:0000259" key="9">
    <source>
        <dbReference type="Pfam" id="PF22638"/>
    </source>
</evidence>
<dbReference type="AlphaFoldDB" id="A0A845V0G5"/>
<gene>
    <name evidence="10" type="primary">flgK</name>
    <name evidence="10" type="ORF">G3I74_15390</name>
</gene>
<sequence>MLKIGTSGLLATQRALATTANNITNASTEGYNRQRVNFSTRPPEFLGGSFQGTGVQTSSVSRIYDSFLTGEIRSGLSGEGRLSTFASLAGRVGDIVGSEASGLSGGLQSFVASLEGLANDPSSTPVRQVAISEAESLARRFTTLDSRLDSVAREVDARVAGTVDEINGLARSIGELNERIARAQGASGGAGPNDLLDQRDQLINELSSKIEVNTIDQGDGVINVFVGNGQNLVLGGNVNTLSTGAGAFGAQTQEVFVGNTPVTNQLTGGELGGLLDFKREILEPTQNELGRTAVALSQEFNRLQNEGLDLNGDLGADLFAVGGPEVLGSGSESVDVSIGDPNQLTGNDYRLSFDGTDFTLTNTATGQNVGLSGSGTAADPFSADGLEIVADPADFSDGDRLLIQPTRTAAGEMRTLFSDPALLAAAAPVRESASIDNTGNATISYVGTANPTDPPLLNDVTITFDDPPDTFSVVDNSTNTTLASGEPYTSGEPIEFNGWTVQIDGEPDAGDVFTVEANTNGSGDNRNALRLSGMFDDNLLDDGNTTLFGQVDALVSRVGSATASANTALQAQEGLLAQSQAARESVSGVNLEEEAANLVRFQQAYEANAQVIRVADTVFQTLINAVR</sequence>
<dbReference type="GO" id="GO:0044780">
    <property type="term" value="P:bacterial-type flagellum assembly"/>
    <property type="evidence" value="ECO:0007669"/>
    <property type="project" value="InterPro"/>
</dbReference>
<name>A0A845V0G5_9GAMM</name>
<dbReference type="InterPro" id="IPR053927">
    <property type="entry name" value="FlgK_helical"/>
</dbReference>
<dbReference type="GO" id="GO:0005198">
    <property type="term" value="F:structural molecule activity"/>
    <property type="evidence" value="ECO:0007669"/>
    <property type="project" value="InterPro"/>
</dbReference>
<dbReference type="EMBL" id="JAAGSC010000044">
    <property type="protein sequence ID" value="NDY97107.1"/>
    <property type="molecule type" value="Genomic_DNA"/>
</dbReference>
<organism evidence="10 11">
    <name type="scientific">Wenzhouxiangella limi</name>
    <dbReference type="NCBI Taxonomy" id="2707351"/>
    <lineage>
        <taxon>Bacteria</taxon>
        <taxon>Pseudomonadati</taxon>
        <taxon>Pseudomonadota</taxon>
        <taxon>Gammaproteobacteria</taxon>
        <taxon>Chromatiales</taxon>
        <taxon>Wenzhouxiangellaceae</taxon>
        <taxon>Wenzhouxiangella</taxon>
    </lineage>
</organism>
<dbReference type="PRINTS" id="PR01005">
    <property type="entry name" value="FLGHOOKAP1"/>
</dbReference>
<accession>A0A845V0G5</accession>
<evidence type="ECO:0000313" key="10">
    <source>
        <dbReference type="EMBL" id="NDY97107.1"/>
    </source>
</evidence>
<dbReference type="Pfam" id="PF22638">
    <property type="entry name" value="FlgK_D1"/>
    <property type="match status" value="1"/>
</dbReference>
<comment type="similarity">
    <text evidence="3">Belongs to the flagella basal body rod proteins family.</text>
</comment>
<evidence type="ECO:0000256" key="2">
    <source>
        <dbReference type="ARBA" id="ARBA00004613"/>
    </source>
</evidence>
<dbReference type="InterPro" id="IPR001444">
    <property type="entry name" value="Flag_bb_rod_N"/>
</dbReference>
<dbReference type="Pfam" id="PF06429">
    <property type="entry name" value="Flg_bbr_C"/>
    <property type="match status" value="1"/>
</dbReference>
<dbReference type="NCBIfam" id="TIGR02492">
    <property type="entry name" value="flgK_ends"/>
    <property type="match status" value="1"/>
</dbReference>
<proteinExistence type="inferred from homology"/>
<dbReference type="SUPFAM" id="SSF64518">
    <property type="entry name" value="Phase 1 flagellin"/>
    <property type="match status" value="1"/>
</dbReference>
<dbReference type="PANTHER" id="PTHR30033:SF1">
    <property type="entry name" value="FLAGELLAR HOOK-ASSOCIATED PROTEIN 1"/>
    <property type="match status" value="1"/>
</dbReference>
<keyword evidence="10" id="KW-0282">Flagellum</keyword>
<evidence type="ECO:0000259" key="8">
    <source>
        <dbReference type="Pfam" id="PF06429"/>
    </source>
</evidence>
<dbReference type="Pfam" id="PF00460">
    <property type="entry name" value="Flg_bb_rod"/>
    <property type="match status" value="1"/>
</dbReference>
<evidence type="ECO:0000256" key="5">
    <source>
        <dbReference type="ARBA" id="ARBA00022525"/>
    </source>
</evidence>
<evidence type="ECO:0000256" key="3">
    <source>
        <dbReference type="ARBA" id="ARBA00009677"/>
    </source>
</evidence>
<dbReference type="InterPro" id="IPR010930">
    <property type="entry name" value="Flg_bb/hook_C_dom"/>
</dbReference>
<dbReference type="RefSeq" id="WP_164212473.1">
    <property type="nucleotide sequence ID" value="NZ_JAAGSC010000044.1"/>
</dbReference>
<evidence type="ECO:0000256" key="6">
    <source>
        <dbReference type="ARBA" id="ARBA00023143"/>
    </source>
</evidence>
<evidence type="ECO:0000256" key="4">
    <source>
        <dbReference type="ARBA" id="ARBA00016244"/>
    </source>
</evidence>
<protein>
    <recommendedName>
        <fullName evidence="4">Flagellar hook-associated protein 1</fullName>
    </recommendedName>
</protein>
<comment type="caution">
    <text evidence="10">The sequence shown here is derived from an EMBL/GenBank/DDBJ whole genome shotgun (WGS) entry which is preliminary data.</text>
</comment>
<evidence type="ECO:0000313" key="11">
    <source>
        <dbReference type="Proteomes" id="UP000484885"/>
    </source>
</evidence>
<comment type="subcellular location">
    <subcellularLocation>
        <location evidence="1">Bacterial flagellum</location>
    </subcellularLocation>
    <subcellularLocation>
        <location evidence="2">Secreted</location>
    </subcellularLocation>
</comment>
<keyword evidence="10" id="KW-0969">Cilium</keyword>
<reference evidence="10 11" key="1">
    <citation type="submission" date="2020-02" db="EMBL/GenBank/DDBJ databases">
        <authorList>
            <person name="Zhang X.-Y."/>
        </authorList>
    </citation>
    <scope>NUCLEOTIDE SEQUENCE [LARGE SCALE GENOMIC DNA]</scope>
    <source>
        <strain evidence="10 11">C33</strain>
    </source>
</reference>
<keyword evidence="11" id="KW-1185">Reference proteome</keyword>
<keyword evidence="6" id="KW-0975">Bacterial flagellum</keyword>
<evidence type="ECO:0000259" key="7">
    <source>
        <dbReference type="Pfam" id="PF00460"/>
    </source>
</evidence>